<feature type="non-terminal residue" evidence="2">
    <location>
        <position position="126"/>
    </location>
</feature>
<evidence type="ECO:0000313" key="2">
    <source>
        <dbReference type="EMBL" id="EQD54108.1"/>
    </source>
</evidence>
<accession>T1ABY6</accession>
<reference evidence="2" key="1">
    <citation type="submission" date="2013-08" db="EMBL/GenBank/DDBJ databases">
        <authorList>
            <person name="Mendez C."/>
            <person name="Richter M."/>
            <person name="Ferrer M."/>
            <person name="Sanchez J."/>
        </authorList>
    </citation>
    <scope>NUCLEOTIDE SEQUENCE</scope>
</reference>
<dbReference type="AlphaFoldDB" id="T1ABY6"/>
<reference evidence="2" key="2">
    <citation type="journal article" date="2014" name="ISME J.">
        <title>Microbial stratification in low pH oxic and suboxic macroscopic growths along an acid mine drainage.</title>
        <authorList>
            <person name="Mendez-Garcia C."/>
            <person name="Mesa V."/>
            <person name="Sprenger R.R."/>
            <person name="Richter M."/>
            <person name="Diez M.S."/>
            <person name="Solano J."/>
            <person name="Bargiela R."/>
            <person name="Golyshina O.V."/>
            <person name="Manteca A."/>
            <person name="Ramos J.L."/>
            <person name="Gallego J.R."/>
            <person name="Llorente I."/>
            <person name="Martins Dos Santos V.A."/>
            <person name="Jensen O.N."/>
            <person name="Pelaez A.I."/>
            <person name="Sanchez J."/>
            <person name="Ferrer M."/>
        </authorList>
    </citation>
    <scope>NUCLEOTIDE SEQUENCE</scope>
</reference>
<dbReference type="Pfam" id="PF00583">
    <property type="entry name" value="Acetyltransf_1"/>
    <property type="match status" value="1"/>
</dbReference>
<dbReference type="InterPro" id="IPR000182">
    <property type="entry name" value="GNAT_dom"/>
</dbReference>
<organism evidence="2">
    <name type="scientific">mine drainage metagenome</name>
    <dbReference type="NCBI Taxonomy" id="410659"/>
    <lineage>
        <taxon>unclassified sequences</taxon>
        <taxon>metagenomes</taxon>
        <taxon>ecological metagenomes</taxon>
    </lineage>
</organism>
<dbReference type="EMBL" id="AUZY01006512">
    <property type="protein sequence ID" value="EQD54108.1"/>
    <property type="molecule type" value="Genomic_DNA"/>
</dbReference>
<sequence length="126" mass="12942">MPGPFAVELVDPPVTYRLRRDALRPAQSVEEMAAFDTGGSDAAVFGAIDLSTGEVMGTASVSRELAPAAVGGTVASSASAAHWRLRAMATRKEHRGQGVGARVLGACVRHVAGQGGGLLWCNARVA</sequence>
<protein>
    <submittedName>
        <fullName evidence="2">Acetyltransferase, GNAT family</fullName>
    </submittedName>
</protein>
<evidence type="ECO:0000259" key="1">
    <source>
        <dbReference type="Pfam" id="PF00583"/>
    </source>
</evidence>
<feature type="domain" description="N-acetyltransferase" evidence="1">
    <location>
        <begin position="19"/>
        <end position="121"/>
    </location>
</feature>
<dbReference type="SUPFAM" id="SSF55729">
    <property type="entry name" value="Acyl-CoA N-acyltransferases (Nat)"/>
    <property type="match status" value="1"/>
</dbReference>
<dbReference type="CDD" id="cd04301">
    <property type="entry name" value="NAT_SF"/>
    <property type="match status" value="1"/>
</dbReference>
<dbReference type="Gene3D" id="3.40.630.30">
    <property type="match status" value="1"/>
</dbReference>
<name>T1ABY6_9ZZZZ</name>
<proteinExistence type="predicted"/>
<gene>
    <name evidence="2" type="ORF">B1B_09839</name>
</gene>
<keyword evidence="2" id="KW-0808">Transferase</keyword>
<dbReference type="GO" id="GO:0016747">
    <property type="term" value="F:acyltransferase activity, transferring groups other than amino-acyl groups"/>
    <property type="evidence" value="ECO:0007669"/>
    <property type="project" value="InterPro"/>
</dbReference>
<dbReference type="InterPro" id="IPR016181">
    <property type="entry name" value="Acyl_CoA_acyltransferase"/>
</dbReference>
<comment type="caution">
    <text evidence="2">The sequence shown here is derived from an EMBL/GenBank/DDBJ whole genome shotgun (WGS) entry which is preliminary data.</text>
</comment>